<organism evidence="1 2">
    <name type="scientific">Xenopus laevis</name>
    <name type="common">African clawed frog</name>
    <dbReference type="NCBI Taxonomy" id="8355"/>
    <lineage>
        <taxon>Eukaryota</taxon>
        <taxon>Metazoa</taxon>
        <taxon>Chordata</taxon>
        <taxon>Craniata</taxon>
        <taxon>Vertebrata</taxon>
        <taxon>Euteleostomi</taxon>
        <taxon>Amphibia</taxon>
        <taxon>Batrachia</taxon>
        <taxon>Anura</taxon>
        <taxon>Pipoidea</taxon>
        <taxon>Pipidae</taxon>
        <taxon>Xenopodinae</taxon>
        <taxon>Xenopus</taxon>
        <taxon>Xenopus</taxon>
    </lineage>
</organism>
<evidence type="ECO:0000313" key="2">
    <source>
        <dbReference type="Proteomes" id="UP000694892"/>
    </source>
</evidence>
<accession>A0A974DA10</accession>
<name>A0A974DA10_XENLA</name>
<reference evidence="2" key="1">
    <citation type="journal article" date="2016" name="Nature">
        <title>Genome evolution in the allotetraploid frog Xenopus laevis.</title>
        <authorList>
            <person name="Session A.M."/>
            <person name="Uno Y."/>
            <person name="Kwon T."/>
            <person name="Chapman J.A."/>
            <person name="Toyoda A."/>
            <person name="Takahashi S."/>
            <person name="Fukui A."/>
            <person name="Hikosaka A."/>
            <person name="Suzuki A."/>
            <person name="Kondo M."/>
            <person name="van Heeringen S.J."/>
            <person name="Quigley I."/>
            <person name="Heinz S."/>
            <person name="Ogino H."/>
            <person name="Ochi H."/>
            <person name="Hellsten U."/>
            <person name="Lyons J.B."/>
            <person name="Simakov O."/>
            <person name="Putnam N."/>
            <person name="Stites J."/>
            <person name="Kuroki Y."/>
            <person name="Tanaka T."/>
            <person name="Michiue T."/>
            <person name="Watanabe M."/>
            <person name="Bogdanovic O."/>
            <person name="Lister R."/>
            <person name="Georgiou G."/>
            <person name="Paranjpe S.S."/>
            <person name="van Kruijsbergen I."/>
            <person name="Shu S."/>
            <person name="Carlson J."/>
            <person name="Kinoshita T."/>
            <person name="Ohta Y."/>
            <person name="Mawaribuchi S."/>
            <person name="Jenkins J."/>
            <person name="Grimwood J."/>
            <person name="Schmutz J."/>
            <person name="Mitros T."/>
            <person name="Mozaffari S.V."/>
            <person name="Suzuki Y."/>
            <person name="Haramoto Y."/>
            <person name="Yamamoto T.S."/>
            <person name="Takagi C."/>
            <person name="Heald R."/>
            <person name="Miller K."/>
            <person name="Haudenschild C."/>
            <person name="Kitzman J."/>
            <person name="Nakayama T."/>
            <person name="Izutsu Y."/>
            <person name="Robert J."/>
            <person name="Fortriede J."/>
            <person name="Burns K."/>
            <person name="Lotay V."/>
            <person name="Karimi K."/>
            <person name="Yasuoka Y."/>
            <person name="Dichmann D.S."/>
            <person name="Flajnik M.F."/>
            <person name="Houston D.W."/>
            <person name="Shendure J."/>
            <person name="DuPasquier L."/>
            <person name="Vize P.D."/>
            <person name="Zorn A.M."/>
            <person name="Ito M."/>
            <person name="Marcotte E.M."/>
            <person name="Wallingford J.B."/>
            <person name="Ito Y."/>
            <person name="Asashima M."/>
            <person name="Ueno N."/>
            <person name="Matsuda Y."/>
            <person name="Veenstra G.J."/>
            <person name="Fujiyama A."/>
            <person name="Harland R.M."/>
            <person name="Taira M."/>
            <person name="Rokhsar D.S."/>
        </authorList>
    </citation>
    <scope>NUCLEOTIDE SEQUENCE [LARGE SCALE GENOMIC DNA]</scope>
    <source>
        <strain evidence="2">J</strain>
    </source>
</reference>
<gene>
    <name evidence="1" type="ORF">XELAEV_18016795mg</name>
</gene>
<dbReference type="Proteomes" id="UP000694892">
    <property type="component" value="Chromosome 3L"/>
</dbReference>
<dbReference type="AlphaFoldDB" id="A0A974DA10"/>
<proteinExistence type="predicted"/>
<dbReference type="EMBL" id="CM004470">
    <property type="protein sequence ID" value="OCT88169.1"/>
    <property type="molecule type" value="Genomic_DNA"/>
</dbReference>
<sequence>MDIERFLAVKYVSICVKLSLKEGLVRYAAGNVLRKYGLCEVNLSKPVCFKSPWFYVRVDRCIRRNNLEYVVVKVWCENKNVLKLVEEREEMERIGGLTENENESKKVWNMVNEKNLTNRQKDLAWMAVHGCLLTREFQRRRGLVEREICEREKRFRKIDAEGIWKFKKWKSWMLD</sequence>
<evidence type="ECO:0000313" key="1">
    <source>
        <dbReference type="EMBL" id="OCT88169.1"/>
    </source>
</evidence>
<protein>
    <submittedName>
        <fullName evidence="1">Uncharacterized protein</fullName>
    </submittedName>
</protein>